<keyword evidence="1" id="KW-0175">Coiled coil</keyword>
<dbReference type="GO" id="GO:0005869">
    <property type="term" value="C:dynactin complex"/>
    <property type="evidence" value="ECO:0007669"/>
    <property type="project" value="InterPro"/>
</dbReference>
<dbReference type="InterPro" id="IPR009991">
    <property type="entry name" value="DCTN3"/>
</dbReference>
<dbReference type="GO" id="GO:0061640">
    <property type="term" value="P:cytoskeleton-dependent cytokinesis"/>
    <property type="evidence" value="ECO:0007669"/>
    <property type="project" value="InterPro"/>
</dbReference>
<dbReference type="EMBL" id="JH795856">
    <property type="protein sequence ID" value="EJU05895.1"/>
    <property type="molecule type" value="Genomic_DNA"/>
</dbReference>
<dbReference type="OrthoDB" id="16729at2759"/>
<reference evidence="2 3" key="1">
    <citation type="journal article" date="2012" name="Science">
        <title>The Paleozoic origin of enzymatic lignin decomposition reconstructed from 31 fungal genomes.</title>
        <authorList>
            <person name="Floudas D."/>
            <person name="Binder M."/>
            <person name="Riley R."/>
            <person name="Barry K."/>
            <person name="Blanchette R.A."/>
            <person name="Henrissat B."/>
            <person name="Martinez A.T."/>
            <person name="Otillar R."/>
            <person name="Spatafora J.W."/>
            <person name="Yadav J.S."/>
            <person name="Aerts A."/>
            <person name="Benoit I."/>
            <person name="Boyd A."/>
            <person name="Carlson A."/>
            <person name="Copeland A."/>
            <person name="Coutinho P.M."/>
            <person name="de Vries R.P."/>
            <person name="Ferreira P."/>
            <person name="Findley K."/>
            <person name="Foster B."/>
            <person name="Gaskell J."/>
            <person name="Glotzer D."/>
            <person name="Gorecki P."/>
            <person name="Heitman J."/>
            <person name="Hesse C."/>
            <person name="Hori C."/>
            <person name="Igarashi K."/>
            <person name="Jurgens J.A."/>
            <person name="Kallen N."/>
            <person name="Kersten P."/>
            <person name="Kohler A."/>
            <person name="Kuees U."/>
            <person name="Kumar T.K.A."/>
            <person name="Kuo A."/>
            <person name="LaButti K."/>
            <person name="Larrondo L.F."/>
            <person name="Lindquist E."/>
            <person name="Ling A."/>
            <person name="Lombard V."/>
            <person name="Lucas S."/>
            <person name="Lundell T."/>
            <person name="Martin R."/>
            <person name="McLaughlin D.J."/>
            <person name="Morgenstern I."/>
            <person name="Morin E."/>
            <person name="Murat C."/>
            <person name="Nagy L.G."/>
            <person name="Nolan M."/>
            <person name="Ohm R.A."/>
            <person name="Patyshakuliyeva A."/>
            <person name="Rokas A."/>
            <person name="Ruiz-Duenas F.J."/>
            <person name="Sabat G."/>
            <person name="Salamov A."/>
            <person name="Samejima M."/>
            <person name="Schmutz J."/>
            <person name="Slot J.C."/>
            <person name="St John F."/>
            <person name="Stenlid J."/>
            <person name="Sun H."/>
            <person name="Sun S."/>
            <person name="Syed K."/>
            <person name="Tsang A."/>
            <person name="Wiebenga A."/>
            <person name="Young D."/>
            <person name="Pisabarro A."/>
            <person name="Eastwood D.C."/>
            <person name="Martin F."/>
            <person name="Cullen D."/>
            <person name="Grigoriev I.V."/>
            <person name="Hibbett D.S."/>
        </authorList>
    </citation>
    <scope>NUCLEOTIDE SEQUENCE [LARGE SCALE GENOMIC DNA]</scope>
    <source>
        <strain evidence="2 3">DJM-731 SS1</strain>
    </source>
</reference>
<protein>
    <submittedName>
        <fullName evidence="2">Uncharacterized protein</fullName>
    </submittedName>
</protein>
<name>M5GBT0_DACPD</name>
<sequence length="206" mass="23643">MTPEVSLKLRLRWLEALVTGTSGRRFPPNRQVKLPTHALVREVDEAQERLAAICKDNLPMKRFISCYELYASLLPPPEDQPAPPDSLTPDEAVAYFAEAEVDVRSADRDMADIKELERKGVVNAGRLSEHDALKPRLRELMQHHLRNRRKFADIERRLMDLLQGYAASIDSLSEKFVDLNEIMADAEIQVSRLEREKAERERRGLS</sequence>
<dbReference type="Proteomes" id="UP000030653">
    <property type="component" value="Unassembled WGS sequence"/>
</dbReference>
<evidence type="ECO:0000313" key="2">
    <source>
        <dbReference type="EMBL" id="EJU05895.1"/>
    </source>
</evidence>
<dbReference type="STRING" id="1858805.M5GBT0"/>
<evidence type="ECO:0000256" key="1">
    <source>
        <dbReference type="SAM" id="Coils"/>
    </source>
</evidence>
<keyword evidence="3" id="KW-1185">Reference proteome</keyword>
<accession>M5GBT0</accession>
<dbReference type="OMA" id="FVAWDDT"/>
<proteinExistence type="predicted"/>
<organism evidence="2 3">
    <name type="scientific">Dacryopinax primogenitus (strain DJM 731)</name>
    <name type="common">Brown rot fungus</name>
    <dbReference type="NCBI Taxonomy" id="1858805"/>
    <lineage>
        <taxon>Eukaryota</taxon>
        <taxon>Fungi</taxon>
        <taxon>Dikarya</taxon>
        <taxon>Basidiomycota</taxon>
        <taxon>Agaricomycotina</taxon>
        <taxon>Dacrymycetes</taxon>
        <taxon>Dacrymycetales</taxon>
        <taxon>Dacrymycetaceae</taxon>
        <taxon>Dacryopinax</taxon>
    </lineage>
</organism>
<dbReference type="HOGENOM" id="CLU_052861_1_0_1"/>
<dbReference type="Pfam" id="PF07426">
    <property type="entry name" value="Dynactin_p22"/>
    <property type="match status" value="1"/>
</dbReference>
<dbReference type="RefSeq" id="XP_040632789.1">
    <property type="nucleotide sequence ID" value="XM_040774683.1"/>
</dbReference>
<dbReference type="GeneID" id="63689745"/>
<gene>
    <name evidence="2" type="ORF">DACRYDRAFT_46127</name>
</gene>
<dbReference type="AlphaFoldDB" id="M5GBT0"/>
<feature type="coiled-coil region" evidence="1">
    <location>
        <begin position="169"/>
        <end position="203"/>
    </location>
</feature>
<evidence type="ECO:0000313" key="3">
    <source>
        <dbReference type="Proteomes" id="UP000030653"/>
    </source>
</evidence>